<dbReference type="SUPFAM" id="SSF54518">
    <property type="entry name" value="Tubby C-terminal domain-like"/>
    <property type="match status" value="1"/>
</dbReference>
<proteinExistence type="inferred from homology"/>
<gene>
    <name evidence="2" type="ORF">SAMN02745725_02863</name>
</gene>
<dbReference type="InterPro" id="IPR007612">
    <property type="entry name" value="LOR"/>
</dbReference>
<dbReference type="Proteomes" id="UP000184185">
    <property type="component" value="Unassembled WGS sequence"/>
</dbReference>
<dbReference type="RefSeq" id="WP_072919200.1">
    <property type="nucleotide sequence ID" value="NZ_FQYQ01000030.1"/>
</dbReference>
<comment type="similarity">
    <text evidence="1">Belongs to the LOR family.</text>
</comment>
<dbReference type="EMBL" id="FQYQ01000030">
    <property type="protein sequence ID" value="SHJ58312.1"/>
    <property type="molecule type" value="Genomic_DNA"/>
</dbReference>
<reference evidence="2 3" key="1">
    <citation type="submission" date="2016-11" db="EMBL/GenBank/DDBJ databases">
        <authorList>
            <person name="Jaros S."/>
            <person name="Januszkiewicz K."/>
            <person name="Wedrychowicz H."/>
        </authorList>
    </citation>
    <scope>NUCLEOTIDE SEQUENCE [LARGE SCALE GENOMIC DNA]</scope>
    <source>
        <strain evidence="2 3">DSM 14809</strain>
    </source>
</reference>
<organism evidence="2 3">
    <name type="scientific">Pseudobutyrivibrio xylanivorans DSM 14809</name>
    <dbReference type="NCBI Taxonomy" id="1123012"/>
    <lineage>
        <taxon>Bacteria</taxon>
        <taxon>Bacillati</taxon>
        <taxon>Bacillota</taxon>
        <taxon>Clostridia</taxon>
        <taxon>Lachnospirales</taxon>
        <taxon>Lachnospiraceae</taxon>
        <taxon>Pseudobutyrivibrio</taxon>
    </lineage>
</organism>
<evidence type="ECO:0000313" key="2">
    <source>
        <dbReference type="EMBL" id="SHJ58312.1"/>
    </source>
</evidence>
<dbReference type="AlphaFoldDB" id="A0A1M6KHF3"/>
<evidence type="ECO:0000313" key="3">
    <source>
        <dbReference type="Proteomes" id="UP000184185"/>
    </source>
</evidence>
<name>A0A1M6KHF3_PSEXY</name>
<dbReference type="InterPro" id="IPR038595">
    <property type="entry name" value="LOR_sf"/>
</dbReference>
<protein>
    <submittedName>
        <fullName evidence="2">Uncharacterized protein YxjI</fullName>
    </submittedName>
</protein>
<evidence type="ECO:0000256" key="1">
    <source>
        <dbReference type="ARBA" id="ARBA00005437"/>
    </source>
</evidence>
<dbReference type="Gene3D" id="2.40.160.200">
    <property type="entry name" value="LURP1-related"/>
    <property type="match status" value="1"/>
</dbReference>
<sequence length="169" mass="19399">MRKLYMKQKVFSIVDRFTVKNEAEEDCYQVEGDFVLIRGKRLHIRDMMGNEVALVKQKLIVLLPQFLVFVNGQQVAVVNKKFTLLKPKYVVDGLGWEVSGNFFEHDYTISDAKGEIVRIHKAWISWGDSYELEIRDDADEALVLAVVLAIDCVISTDRARSTFEASTEH</sequence>
<keyword evidence="3" id="KW-1185">Reference proteome</keyword>
<dbReference type="OrthoDB" id="652307at2"/>
<dbReference type="Pfam" id="PF04525">
    <property type="entry name" value="LOR"/>
    <property type="match status" value="1"/>
</dbReference>
<accession>A0A1M6KHF3</accession>
<dbReference type="InterPro" id="IPR025659">
    <property type="entry name" value="Tubby-like_C"/>
</dbReference>